<dbReference type="AlphaFoldDB" id="A0A7R9H3Y5"/>
<proteinExistence type="predicted"/>
<dbReference type="EMBL" id="OC320422">
    <property type="protein sequence ID" value="CAD7408051.1"/>
    <property type="molecule type" value="Genomic_DNA"/>
</dbReference>
<name>A0A7R9H3Y5_TIMCR</name>
<sequence length="226" mass="26543">MDRGAEFITSTIKVLIEASTPRHCPKRAPQASLPDYILRHVRGINRLRKALKILRNPVDKANWSHKVHLVREMVKEYWNSTCWREADTWRTNINLEKSTATLFTWKRKFYRLAPLRMFGEQIRWVEIVDYLGLTLDTKLTWRQHCIERHNKTELALPQCPCAKNPAQRTSEVKKRLFTPVSRLFPSGLETYGRFRHVWIPSSCLFSLDYHPSPCGIFVLYSVSCAE</sequence>
<accession>A0A7R9H3Y5</accession>
<protein>
    <submittedName>
        <fullName evidence="1">Uncharacterized protein</fullName>
    </submittedName>
</protein>
<organism evidence="1">
    <name type="scientific">Timema cristinae</name>
    <name type="common">Walking stick</name>
    <dbReference type="NCBI Taxonomy" id="61476"/>
    <lineage>
        <taxon>Eukaryota</taxon>
        <taxon>Metazoa</taxon>
        <taxon>Ecdysozoa</taxon>
        <taxon>Arthropoda</taxon>
        <taxon>Hexapoda</taxon>
        <taxon>Insecta</taxon>
        <taxon>Pterygota</taxon>
        <taxon>Neoptera</taxon>
        <taxon>Polyneoptera</taxon>
        <taxon>Phasmatodea</taxon>
        <taxon>Timematodea</taxon>
        <taxon>Timematoidea</taxon>
        <taxon>Timematidae</taxon>
        <taxon>Timema</taxon>
    </lineage>
</organism>
<evidence type="ECO:0000313" key="1">
    <source>
        <dbReference type="EMBL" id="CAD7408051.1"/>
    </source>
</evidence>
<reference evidence="1" key="1">
    <citation type="submission" date="2020-11" db="EMBL/GenBank/DDBJ databases">
        <authorList>
            <person name="Tran Van P."/>
        </authorList>
    </citation>
    <scope>NUCLEOTIDE SEQUENCE</scope>
</reference>
<gene>
    <name evidence="1" type="ORF">TCEB3V08_LOCUS9334</name>
</gene>